<dbReference type="AlphaFoldDB" id="A0AAV5GNU8"/>
<evidence type="ECO:0000313" key="3">
    <source>
        <dbReference type="EMBL" id="GJN90682.1"/>
    </source>
</evidence>
<feature type="region of interest" description="Disordered" evidence="1">
    <location>
        <begin position="25"/>
        <end position="578"/>
    </location>
</feature>
<feature type="compositionally biased region" description="Acidic residues" evidence="1">
    <location>
        <begin position="327"/>
        <end position="351"/>
    </location>
</feature>
<feature type="compositionally biased region" description="Acidic residues" evidence="1">
    <location>
        <begin position="372"/>
        <end position="386"/>
    </location>
</feature>
<accession>A0AAV5GNU8</accession>
<feature type="compositionally biased region" description="Acidic residues" evidence="1">
    <location>
        <begin position="246"/>
        <end position="255"/>
    </location>
</feature>
<feature type="compositionally biased region" description="Basic residues" evidence="1">
    <location>
        <begin position="295"/>
        <end position="312"/>
    </location>
</feature>
<sequence length="848" mass="92966">MLRKAKLKQSTLRYGTRGAVAAYVDRNKQQDLDGARSDGEDVSADDEQPALEPQEALTLTDSDSDDAGQGQGDGDERGAQSETDSGDELVVMPASSARRRIAPASDSGDNDEQPVASTSPPSLAPTRPTSAAPRSRSRMIFDGVEIPLSPRRAPAPLGARGVSASATPGPGPSTLQRRADAASKAVEVMQVDDGSSEGGDESDEPVPYGSSARKPAAAAPASAGNNKKGKKRALSPSSASSASSNYDDEDDDDDALPIPASVLADNQRRATKRAERLARSSPSASPSAVASGQNKAKKKRTGQRKVATKKRLAALSQGRRDRRSADEGSDAEFVVDDDEEIVWDTPSEEEEAPRVPAKRRKGKGREETTASEQDDAEEEDVDEDEDERRRAKTRRKGKGKAKSATRDEVQRGLLATDSEGDESDRLGLPKQRSKGKRKDTSSSSRKKKHDQDREGKRKRARRARSDDSVDDEPDDLEILDEETVLEDRYRTIKDNSGKFAALRAAREARSNRNKVVLDSDDEAPTSPRKPSQTQRVSPRYLGRTGPSSSNDSGSESSSSGSSNTDDSESSIDKFIIDEEGDEEARRTVDAFRETVRGQSQGLVFYLKTYLLYLVHVIIDPHRDWLEIDPEWKTAHGRVHGHLKGMLGSLIGSSAWKPAFQRAVDRRPEWELQDLDGDEVGAGCDACTMGATRYSVFLAVLSGKKYDRKTLLPIKAEDDSSDDDNSDSDESDEDDDGPAKDAKDKEYTFRLGRHCAGRAGVYHELRHWPYTTKQRLLGKLAPHRRNVAGAKFREGMSKRERQAERDRARQRRVVEAARLVEIMEKQKVMSDFANMLLGEIERATKAFAK</sequence>
<dbReference type="InterPro" id="IPR025451">
    <property type="entry name" value="DUF4211"/>
</dbReference>
<feature type="compositionally biased region" description="Low complexity" evidence="1">
    <location>
        <begin position="547"/>
        <end position="564"/>
    </location>
</feature>
<dbReference type="EMBL" id="BQKY01000007">
    <property type="protein sequence ID" value="GJN90682.1"/>
    <property type="molecule type" value="Genomic_DNA"/>
</dbReference>
<feature type="domain" description="DUF4211" evidence="2">
    <location>
        <begin position="574"/>
        <end position="710"/>
    </location>
</feature>
<dbReference type="PANTHER" id="PTHR35711">
    <property type="entry name" value="EXPRESSED PROTEIN"/>
    <property type="match status" value="1"/>
</dbReference>
<proteinExistence type="predicted"/>
<feature type="compositionally biased region" description="Basic and acidic residues" evidence="1">
    <location>
        <begin position="485"/>
        <end position="496"/>
    </location>
</feature>
<reference evidence="3 4" key="1">
    <citation type="submission" date="2021-12" db="EMBL/GenBank/DDBJ databases">
        <title>High titer production of polyol ester of fatty acids by Rhodotorula paludigena BS15 towards product separation-free biomass refinery.</title>
        <authorList>
            <person name="Mano J."/>
            <person name="Ono H."/>
            <person name="Tanaka T."/>
            <person name="Naito K."/>
            <person name="Sushida H."/>
            <person name="Ike M."/>
            <person name="Tokuyasu K."/>
            <person name="Kitaoka M."/>
        </authorList>
    </citation>
    <scope>NUCLEOTIDE SEQUENCE [LARGE SCALE GENOMIC DNA]</scope>
    <source>
        <strain evidence="3 4">BS15</strain>
    </source>
</reference>
<feature type="compositionally biased region" description="Acidic residues" evidence="1">
    <location>
        <begin position="468"/>
        <end position="484"/>
    </location>
</feature>
<evidence type="ECO:0000256" key="1">
    <source>
        <dbReference type="SAM" id="MobiDB-lite"/>
    </source>
</evidence>
<feature type="compositionally biased region" description="Acidic residues" evidence="1">
    <location>
        <begin position="718"/>
        <end position="735"/>
    </location>
</feature>
<comment type="caution">
    <text evidence="3">The sequence shown here is derived from an EMBL/GenBank/DDBJ whole genome shotgun (WGS) entry which is preliminary data.</text>
</comment>
<dbReference type="Proteomes" id="UP001342314">
    <property type="component" value="Unassembled WGS sequence"/>
</dbReference>
<dbReference type="PANTHER" id="PTHR35711:SF1">
    <property type="entry name" value="ECTODERMAL, ISOFORM F"/>
    <property type="match status" value="1"/>
</dbReference>
<evidence type="ECO:0000259" key="2">
    <source>
        <dbReference type="Pfam" id="PF13926"/>
    </source>
</evidence>
<dbReference type="Pfam" id="PF13926">
    <property type="entry name" value="DUF4211"/>
    <property type="match status" value="1"/>
</dbReference>
<protein>
    <recommendedName>
        <fullName evidence="2">DUF4211 domain-containing protein</fullName>
    </recommendedName>
</protein>
<feature type="compositionally biased region" description="Basic residues" evidence="1">
    <location>
        <begin position="390"/>
        <end position="403"/>
    </location>
</feature>
<feature type="compositionally biased region" description="Acidic residues" evidence="1">
    <location>
        <begin position="194"/>
        <end position="204"/>
    </location>
</feature>
<organism evidence="3 4">
    <name type="scientific">Rhodotorula paludigena</name>
    <dbReference type="NCBI Taxonomy" id="86838"/>
    <lineage>
        <taxon>Eukaryota</taxon>
        <taxon>Fungi</taxon>
        <taxon>Dikarya</taxon>
        <taxon>Basidiomycota</taxon>
        <taxon>Pucciniomycotina</taxon>
        <taxon>Microbotryomycetes</taxon>
        <taxon>Sporidiobolales</taxon>
        <taxon>Sporidiobolaceae</taxon>
        <taxon>Rhodotorula</taxon>
    </lineage>
</organism>
<feature type="compositionally biased region" description="Low complexity" evidence="1">
    <location>
        <begin position="234"/>
        <end position="245"/>
    </location>
</feature>
<name>A0AAV5GNU8_9BASI</name>
<feature type="compositionally biased region" description="Low complexity" evidence="1">
    <location>
        <begin position="114"/>
        <end position="134"/>
    </location>
</feature>
<feature type="compositionally biased region" description="Low complexity" evidence="1">
    <location>
        <begin position="279"/>
        <end position="291"/>
    </location>
</feature>
<feature type="compositionally biased region" description="Low complexity" evidence="1">
    <location>
        <begin position="211"/>
        <end position="226"/>
    </location>
</feature>
<feature type="compositionally biased region" description="Basic and acidic residues" evidence="1">
    <location>
        <begin position="25"/>
        <end position="39"/>
    </location>
</feature>
<feature type="compositionally biased region" description="Basic and acidic residues" evidence="1">
    <location>
        <begin position="266"/>
        <end position="278"/>
    </location>
</feature>
<keyword evidence="4" id="KW-1185">Reference proteome</keyword>
<gene>
    <name evidence="3" type="ORF">Rhopal_003694-T1</name>
</gene>
<feature type="compositionally biased region" description="Acidic residues" evidence="1">
    <location>
        <begin position="40"/>
        <end position="49"/>
    </location>
</feature>
<feature type="region of interest" description="Disordered" evidence="1">
    <location>
        <begin position="714"/>
        <end position="743"/>
    </location>
</feature>
<evidence type="ECO:0000313" key="4">
    <source>
        <dbReference type="Proteomes" id="UP001342314"/>
    </source>
</evidence>